<dbReference type="Gene3D" id="3.40.50.11930">
    <property type="match status" value="1"/>
</dbReference>
<dbReference type="PANTHER" id="PTHR12526">
    <property type="entry name" value="GLYCOSYLTRANSFERASE"/>
    <property type="match status" value="1"/>
</dbReference>
<reference evidence="1" key="1">
    <citation type="journal article" date="2020" name="Nature">
        <title>Giant virus diversity and host interactions through global metagenomics.</title>
        <authorList>
            <person name="Schulz F."/>
            <person name="Roux S."/>
            <person name="Paez-Espino D."/>
            <person name="Jungbluth S."/>
            <person name="Walsh D.A."/>
            <person name="Denef V.J."/>
            <person name="McMahon K.D."/>
            <person name="Konstantinidis K.T."/>
            <person name="Eloe-Fadrosh E.A."/>
            <person name="Kyrpides N.C."/>
            <person name="Woyke T."/>
        </authorList>
    </citation>
    <scope>NUCLEOTIDE SEQUENCE</scope>
    <source>
        <strain evidence="1">GVMAG-M-3300009180-45</strain>
    </source>
</reference>
<dbReference type="AlphaFoldDB" id="A0A6C0F247"/>
<name>A0A6C0F247_9ZZZZ</name>
<evidence type="ECO:0000313" key="1">
    <source>
        <dbReference type="EMBL" id="QHT35528.1"/>
    </source>
</evidence>
<proteinExistence type="predicted"/>
<accession>A0A6C0F247</accession>
<dbReference type="SUPFAM" id="SSF53756">
    <property type="entry name" value="UDP-Glycosyltransferase/glycogen phosphorylase"/>
    <property type="match status" value="1"/>
</dbReference>
<organism evidence="1">
    <name type="scientific">viral metagenome</name>
    <dbReference type="NCBI Taxonomy" id="1070528"/>
    <lineage>
        <taxon>unclassified sequences</taxon>
        <taxon>metagenomes</taxon>
        <taxon>organismal metagenomes</taxon>
    </lineage>
</organism>
<sequence>MRFVLISTHVDQTTGYSKVVYNLLKQLAKLTTSGVKTYHFGFQRHPSHGNIRSVPTGVIAYDAVANEDPKEEGFGFNKIHEYLEMVNPDVVMIYNDPLIIHRFMDAMKYDKATSPYKLWLYVDQVYEGIAPPLLETIRKNADRVYCFTKYWADVYSKYDAFPDVRVLENAVDTTMFSKLPDVLRGNIRATMNLPFNAVLMVNANRNSQRKRLDLSIMGFVELIARNPEKPYYYMIVTGMNAQQGAYYDVSRIFAMEIQRRGLNAEDFAKRLMLVDTAAKPVPDSAINEIYNAADIGVNTSDGEGFGLCQIEHLYTGAPQIVTDIGTYRAFMDESVCGFVPPGDRVYFSGTMPLGLWAPSFSYKDLADTMESMIAKLPAYKKAAAEYTFKTWDEVCTSWLEDVKAEAGSGSK</sequence>
<dbReference type="Gene3D" id="3.40.50.2000">
    <property type="entry name" value="Glycogen Phosphorylase B"/>
    <property type="match status" value="1"/>
</dbReference>
<dbReference type="CDD" id="cd03801">
    <property type="entry name" value="GT4_PimA-like"/>
    <property type="match status" value="1"/>
</dbReference>
<dbReference type="EMBL" id="MN739022">
    <property type="protein sequence ID" value="QHT35528.1"/>
    <property type="molecule type" value="Genomic_DNA"/>
</dbReference>
<dbReference type="Pfam" id="PF13692">
    <property type="entry name" value="Glyco_trans_1_4"/>
    <property type="match status" value="1"/>
</dbReference>
<evidence type="ECO:0008006" key="2">
    <source>
        <dbReference type="Google" id="ProtNLM"/>
    </source>
</evidence>
<protein>
    <recommendedName>
        <fullName evidence="2">Glycosyl transferase family 1 domain-containing protein</fullName>
    </recommendedName>
</protein>